<feature type="transmembrane region" description="Helical" evidence="1">
    <location>
        <begin position="57"/>
        <end position="82"/>
    </location>
</feature>
<protein>
    <submittedName>
        <fullName evidence="2">Uncharacterized protein</fullName>
    </submittedName>
</protein>
<dbReference type="Proteomes" id="UP001152484">
    <property type="component" value="Unassembled WGS sequence"/>
</dbReference>
<proteinExistence type="predicted"/>
<gene>
    <name evidence="2" type="ORF">CEURO_LOCUS6525</name>
</gene>
<organism evidence="2 3">
    <name type="scientific">Cuscuta europaea</name>
    <name type="common">European dodder</name>
    <dbReference type="NCBI Taxonomy" id="41803"/>
    <lineage>
        <taxon>Eukaryota</taxon>
        <taxon>Viridiplantae</taxon>
        <taxon>Streptophyta</taxon>
        <taxon>Embryophyta</taxon>
        <taxon>Tracheophyta</taxon>
        <taxon>Spermatophyta</taxon>
        <taxon>Magnoliopsida</taxon>
        <taxon>eudicotyledons</taxon>
        <taxon>Gunneridae</taxon>
        <taxon>Pentapetalae</taxon>
        <taxon>asterids</taxon>
        <taxon>lamiids</taxon>
        <taxon>Solanales</taxon>
        <taxon>Convolvulaceae</taxon>
        <taxon>Cuscuteae</taxon>
        <taxon>Cuscuta</taxon>
        <taxon>Cuscuta subgen. Cuscuta</taxon>
    </lineage>
</organism>
<accession>A0A9P0YWC2</accession>
<evidence type="ECO:0000313" key="3">
    <source>
        <dbReference type="Proteomes" id="UP001152484"/>
    </source>
</evidence>
<keyword evidence="1" id="KW-1133">Transmembrane helix</keyword>
<reference evidence="2" key="1">
    <citation type="submission" date="2022-07" db="EMBL/GenBank/DDBJ databases">
        <authorList>
            <person name="Macas J."/>
            <person name="Novak P."/>
            <person name="Neumann P."/>
        </authorList>
    </citation>
    <scope>NUCLEOTIDE SEQUENCE</scope>
</reference>
<dbReference type="EMBL" id="CAMAPE010000010">
    <property type="protein sequence ID" value="CAH9077981.1"/>
    <property type="molecule type" value="Genomic_DNA"/>
</dbReference>
<keyword evidence="1" id="KW-0812">Transmembrane</keyword>
<name>A0A9P0YWC2_CUSEU</name>
<keyword evidence="3" id="KW-1185">Reference proteome</keyword>
<comment type="caution">
    <text evidence="2">The sequence shown here is derived from an EMBL/GenBank/DDBJ whole genome shotgun (WGS) entry which is preliminary data.</text>
</comment>
<sequence length="86" mass="9975">MAVKGCVPLAAGGEFQRCHSWLRSEGNGRSMGLECPPPERTSWSAGEFRVWKQCFNFTIWIACYLFFMIILFIFLLVTFIVVRRLH</sequence>
<evidence type="ECO:0000313" key="2">
    <source>
        <dbReference type="EMBL" id="CAH9077981.1"/>
    </source>
</evidence>
<evidence type="ECO:0000256" key="1">
    <source>
        <dbReference type="SAM" id="Phobius"/>
    </source>
</evidence>
<dbReference type="AlphaFoldDB" id="A0A9P0YWC2"/>
<keyword evidence="1" id="KW-0472">Membrane</keyword>